<sequence>MQIRTRSTFWPRLTLSPVQVPSLTASKSPARDPLSFGLALRFHPYKYPVLQQANPRHKILGRHDVPRNILMTVVPIDDCSVMEMNIEIQETSVQSSVISRTVHS</sequence>
<evidence type="ECO:0000313" key="2">
    <source>
        <dbReference type="Proteomes" id="UP000499080"/>
    </source>
</evidence>
<reference evidence="1 2" key="1">
    <citation type="journal article" date="2019" name="Sci. Rep.">
        <title>Orb-weaving spider Araneus ventricosus genome elucidates the spidroin gene catalogue.</title>
        <authorList>
            <person name="Kono N."/>
            <person name="Nakamura H."/>
            <person name="Ohtoshi R."/>
            <person name="Moran D.A.P."/>
            <person name="Shinohara A."/>
            <person name="Yoshida Y."/>
            <person name="Fujiwara M."/>
            <person name="Mori M."/>
            <person name="Tomita M."/>
            <person name="Arakawa K."/>
        </authorList>
    </citation>
    <scope>NUCLEOTIDE SEQUENCE [LARGE SCALE GENOMIC DNA]</scope>
</reference>
<dbReference type="EMBL" id="BGPR01082147">
    <property type="protein sequence ID" value="GBL85968.1"/>
    <property type="molecule type" value="Genomic_DNA"/>
</dbReference>
<accession>A0A4Y2B1W3</accession>
<comment type="caution">
    <text evidence="1">The sequence shown here is derived from an EMBL/GenBank/DDBJ whole genome shotgun (WGS) entry which is preliminary data.</text>
</comment>
<proteinExistence type="predicted"/>
<dbReference type="Proteomes" id="UP000499080">
    <property type="component" value="Unassembled WGS sequence"/>
</dbReference>
<dbReference type="AlphaFoldDB" id="A0A4Y2B1W3"/>
<evidence type="ECO:0000313" key="1">
    <source>
        <dbReference type="EMBL" id="GBL85968.1"/>
    </source>
</evidence>
<name>A0A4Y2B1W3_ARAVE</name>
<gene>
    <name evidence="1" type="ORF">AVEN_171754_1</name>
</gene>
<protein>
    <submittedName>
        <fullName evidence="1">Uncharacterized protein</fullName>
    </submittedName>
</protein>
<keyword evidence="2" id="KW-1185">Reference proteome</keyword>
<organism evidence="1 2">
    <name type="scientific">Araneus ventricosus</name>
    <name type="common">Orbweaver spider</name>
    <name type="synonym">Epeira ventricosa</name>
    <dbReference type="NCBI Taxonomy" id="182803"/>
    <lineage>
        <taxon>Eukaryota</taxon>
        <taxon>Metazoa</taxon>
        <taxon>Ecdysozoa</taxon>
        <taxon>Arthropoda</taxon>
        <taxon>Chelicerata</taxon>
        <taxon>Arachnida</taxon>
        <taxon>Araneae</taxon>
        <taxon>Araneomorphae</taxon>
        <taxon>Entelegynae</taxon>
        <taxon>Araneoidea</taxon>
        <taxon>Araneidae</taxon>
        <taxon>Araneus</taxon>
    </lineage>
</organism>